<proteinExistence type="predicted"/>
<organism evidence="2 3">
    <name type="scientific">Methylacidiphilum kamchatkense Kam1</name>
    <dbReference type="NCBI Taxonomy" id="1202785"/>
    <lineage>
        <taxon>Bacteria</taxon>
        <taxon>Pseudomonadati</taxon>
        <taxon>Verrucomicrobiota</taxon>
        <taxon>Methylacidiphilae</taxon>
        <taxon>Methylacidiphilales</taxon>
        <taxon>Methylacidiphilaceae</taxon>
        <taxon>Methylacidiphilum (ex Ratnadevi et al. 2023)</taxon>
    </lineage>
</organism>
<keyword evidence="1" id="KW-0472">Membrane</keyword>
<evidence type="ECO:0000313" key="3">
    <source>
        <dbReference type="Proteomes" id="UP000031594"/>
    </source>
</evidence>
<evidence type="ECO:0000256" key="1">
    <source>
        <dbReference type="SAM" id="Phobius"/>
    </source>
</evidence>
<feature type="transmembrane region" description="Helical" evidence="1">
    <location>
        <begin position="20"/>
        <end position="37"/>
    </location>
</feature>
<name>A0ABR4ZUK1_9BACT</name>
<keyword evidence="1" id="KW-1133">Transmembrane helix</keyword>
<reference evidence="2 3" key="1">
    <citation type="submission" date="2014-08" db="EMBL/GenBank/DDBJ databases">
        <title>Methylacidiphilum kamchatkense strain Kam1 draft genome sequence.</title>
        <authorList>
            <person name="Birkeland N.-K."/>
            <person name="Erikstad H.A."/>
        </authorList>
    </citation>
    <scope>NUCLEOTIDE SEQUENCE [LARGE SCALE GENOMIC DNA]</scope>
    <source>
        <strain evidence="2 3">Kam1</strain>
    </source>
</reference>
<keyword evidence="3" id="KW-1185">Reference proteome</keyword>
<keyword evidence="1" id="KW-0812">Transmembrane</keyword>
<sequence>MSFTSLISFARRSFPQVPYAFLFVLALGFFFFFRSILSERKFSFPKIFTLLIQSLFLDRPT</sequence>
<protein>
    <submittedName>
        <fullName evidence="2">Uncharacterized protein</fullName>
    </submittedName>
</protein>
<dbReference type="EMBL" id="JQNX01000008">
    <property type="protein sequence ID" value="KIE57924.1"/>
    <property type="molecule type" value="Genomic_DNA"/>
</dbReference>
<gene>
    <name evidence="2" type="ORF">A946_09695</name>
</gene>
<comment type="caution">
    <text evidence="2">The sequence shown here is derived from an EMBL/GenBank/DDBJ whole genome shotgun (WGS) entry which is preliminary data.</text>
</comment>
<accession>A0ABR4ZUK1</accession>
<dbReference type="Proteomes" id="UP000031594">
    <property type="component" value="Unassembled WGS sequence"/>
</dbReference>
<evidence type="ECO:0000313" key="2">
    <source>
        <dbReference type="EMBL" id="KIE57924.1"/>
    </source>
</evidence>